<dbReference type="AlphaFoldDB" id="A0AAW4TLZ3"/>
<dbReference type="PANTHER" id="PTHR37835">
    <property type="entry name" value="ALPHA-CLOSTRIPAIN"/>
    <property type="match status" value="1"/>
</dbReference>
<gene>
    <name evidence="2" type="ORF">LGN22_32195</name>
</gene>
<dbReference type="RefSeq" id="WP_226136174.1">
    <property type="nucleotide sequence ID" value="NZ_CADEUD010000018.1"/>
</dbReference>
<comment type="caution">
    <text evidence="2">The sequence shown here is derived from an EMBL/GenBank/DDBJ whole genome shotgun (WGS) entry which is preliminary data.</text>
</comment>
<evidence type="ECO:0000313" key="2">
    <source>
        <dbReference type="EMBL" id="MCA8383581.1"/>
    </source>
</evidence>
<accession>A0AAW4TLZ3</accession>
<dbReference type="EMBL" id="JAIZTC010000013">
    <property type="protein sequence ID" value="MCA8383581.1"/>
    <property type="molecule type" value="Genomic_DNA"/>
</dbReference>
<dbReference type="InterPro" id="IPR005077">
    <property type="entry name" value="Peptidase_C11"/>
</dbReference>
<feature type="chain" id="PRO_5043397535" evidence="1">
    <location>
        <begin position="22"/>
        <end position="620"/>
    </location>
</feature>
<keyword evidence="1" id="KW-0732">Signal</keyword>
<dbReference type="Proteomes" id="UP001199070">
    <property type="component" value="Unassembled WGS sequence"/>
</dbReference>
<organism evidence="2 3">
    <name type="scientific">Burkholderia cenocepacia</name>
    <dbReference type="NCBI Taxonomy" id="95486"/>
    <lineage>
        <taxon>Bacteria</taxon>
        <taxon>Pseudomonadati</taxon>
        <taxon>Pseudomonadota</taxon>
        <taxon>Betaproteobacteria</taxon>
        <taxon>Burkholderiales</taxon>
        <taxon>Burkholderiaceae</taxon>
        <taxon>Burkholderia</taxon>
        <taxon>Burkholderia cepacia complex</taxon>
    </lineage>
</organism>
<feature type="signal peptide" evidence="1">
    <location>
        <begin position="1"/>
        <end position="21"/>
    </location>
</feature>
<dbReference type="PROSITE" id="PS51257">
    <property type="entry name" value="PROKAR_LIPOPROTEIN"/>
    <property type="match status" value="1"/>
</dbReference>
<name>A0AAW4TLZ3_9BURK</name>
<protein>
    <submittedName>
        <fullName evidence="2">Clostripain-related cysteine peptidase</fullName>
    </submittedName>
</protein>
<proteinExistence type="predicted"/>
<dbReference type="PANTHER" id="PTHR37835:SF1">
    <property type="entry name" value="ALPHA-CLOSTRIPAIN"/>
    <property type="match status" value="1"/>
</dbReference>
<sequence length="620" mass="65967">MKSLSMKVTAFSLVVFLASCGGDDTASPQPKPQPQAATTVMVYMLGSDLESGGGNDEAGRNATKNLEEMLKATLPPNANIVIETGGANVVNDPTRLVPNWINVKRHVIANGKLQQVADLGKVDMGAPSTLSDFIAWTKSKYPAGNYKLLLWDHGGGWTGYGGDENFNKSQMTLPNLSKAIADGEKAANIRFDLIGFDACLMATVEVASALSPYADYLLASQELEPGSGWNWTTVVASATQDARTFGKSVADSYIEKQDGEREFSTLSLIDLSKIANVQTTLESWTGTVLSAISGSDDSWARVAWMRATSLGFGGNGSGTDSNPSLDLVDLKQFSRNIADKVQGSVALANAISQAVVYSNTSANYSNASGLSVYFPSRSFISGATQSQYQAIDFSPKYRDFTSKYIAAIASKPHISDINAVVRGGAITGSVSSDAGILSLDNLLFSNVGTDGTATLVGSSPLREISGFSASQSFNVPLSGDWPTLDGYPVILGYLYADDKNKYWGVPIELNGELTYLLYQLNDDPADAAPQWTAVGTTSSLSDRVPRLMPLPAADDKVRILAVKLDTTTGRATDLVPATPVFSLANFDLQLAPVHGSLSQALMATDSTWNVKLTDIYPRNP</sequence>
<evidence type="ECO:0000256" key="1">
    <source>
        <dbReference type="SAM" id="SignalP"/>
    </source>
</evidence>
<reference evidence="2" key="1">
    <citation type="submission" date="2023-08" db="EMBL/GenBank/DDBJ databases">
        <title>A collection of bacterial strains from the Burkholderia cepacia Research Laboratory and Repository.</title>
        <authorList>
            <person name="Lipuma J."/>
            <person name="Spilker T."/>
        </authorList>
    </citation>
    <scope>NUCLEOTIDE SEQUENCE</scope>
    <source>
        <strain evidence="2">AU0862</strain>
    </source>
</reference>
<dbReference type="Pfam" id="PF03415">
    <property type="entry name" value="Peptidase_C11"/>
    <property type="match status" value="1"/>
</dbReference>
<evidence type="ECO:0000313" key="3">
    <source>
        <dbReference type="Proteomes" id="UP001199070"/>
    </source>
</evidence>